<keyword evidence="3" id="KW-0210">Decarboxylase</keyword>
<dbReference type="PANTHER" id="PTHR43277">
    <property type="entry name" value="ARGININE DECARBOXYLASE"/>
    <property type="match status" value="1"/>
</dbReference>
<dbReference type="AlphaFoldDB" id="A0A3G9JEH5"/>
<protein>
    <submittedName>
        <fullName evidence="8">Lysine decarboxylase</fullName>
    </submittedName>
</protein>
<dbReference type="Gene3D" id="3.90.100.10">
    <property type="entry name" value="Orn/Lys/Arg decarboxylase, C-terminal domain"/>
    <property type="match status" value="1"/>
</dbReference>
<evidence type="ECO:0000256" key="1">
    <source>
        <dbReference type="ARBA" id="ARBA00001933"/>
    </source>
</evidence>
<evidence type="ECO:0000256" key="3">
    <source>
        <dbReference type="ARBA" id="ARBA00022793"/>
    </source>
</evidence>
<accession>A0A3G9JEH5</accession>
<dbReference type="KEGG" id="pbk:Back11_47180"/>
<gene>
    <name evidence="8" type="primary">cad</name>
    <name evidence="8" type="ORF">Back11_47180</name>
</gene>
<feature type="domain" description="Orn/Lys/Arg decarboxylase C-terminal" evidence="7">
    <location>
        <begin position="431"/>
        <end position="485"/>
    </location>
</feature>
<dbReference type="Pfam" id="PF01276">
    <property type="entry name" value="OKR_DC_1"/>
    <property type="match status" value="1"/>
</dbReference>
<proteinExistence type="inferred from homology"/>
<comment type="cofactor">
    <cofactor evidence="1">
        <name>pyridoxal 5'-phosphate</name>
        <dbReference type="ChEBI" id="CHEBI:597326"/>
    </cofactor>
</comment>
<dbReference type="GO" id="GO:0016831">
    <property type="term" value="F:carboxy-lyase activity"/>
    <property type="evidence" value="ECO:0007669"/>
    <property type="project" value="UniProtKB-KW"/>
</dbReference>
<dbReference type="Gene3D" id="3.40.640.10">
    <property type="entry name" value="Type I PLP-dependent aspartate aminotransferase-like (Major domain)"/>
    <property type="match status" value="1"/>
</dbReference>
<evidence type="ECO:0000256" key="2">
    <source>
        <dbReference type="ARBA" id="ARBA00010671"/>
    </source>
</evidence>
<evidence type="ECO:0000259" key="7">
    <source>
        <dbReference type="Pfam" id="PF03711"/>
    </source>
</evidence>
<keyword evidence="4" id="KW-0663">Pyridoxal phosphate</keyword>
<dbReference type="SUPFAM" id="SSF55904">
    <property type="entry name" value="Ornithine decarboxylase C-terminal domain"/>
    <property type="match status" value="1"/>
</dbReference>
<dbReference type="OrthoDB" id="9815233at2"/>
<dbReference type="RefSeq" id="WP_125662861.1">
    <property type="nucleotide sequence ID" value="NZ_AP019308.1"/>
</dbReference>
<dbReference type="InterPro" id="IPR036633">
    <property type="entry name" value="Prn/Lys/Arg_de-COase_C_sf"/>
</dbReference>
<dbReference type="Proteomes" id="UP000275368">
    <property type="component" value="Chromosome"/>
</dbReference>
<evidence type="ECO:0000259" key="6">
    <source>
        <dbReference type="Pfam" id="PF01276"/>
    </source>
</evidence>
<evidence type="ECO:0000313" key="8">
    <source>
        <dbReference type="EMBL" id="BBH23373.1"/>
    </source>
</evidence>
<keyword evidence="5" id="KW-0456">Lyase</keyword>
<organism evidence="8 9">
    <name type="scientific">Paenibacillus baekrokdamisoli</name>
    <dbReference type="NCBI Taxonomy" id="1712516"/>
    <lineage>
        <taxon>Bacteria</taxon>
        <taxon>Bacillati</taxon>
        <taxon>Bacillota</taxon>
        <taxon>Bacilli</taxon>
        <taxon>Bacillales</taxon>
        <taxon>Paenibacillaceae</taxon>
        <taxon>Paenibacillus</taxon>
    </lineage>
</organism>
<dbReference type="InterPro" id="IPR000310">
    <property type="entry name" value="Orn/Lys/Arg_deCO2ase_major_dom"/>
</dbReference>
<dbReference type="SUPFAM" id="SSF53383">
    <property type="entry name" value="PLP-dependent transferases"/>
    <property type="match status" value="1"/>
</dbReference>
<dbReference type="EMBL" id="AP019308">
    <property type="protein sequence ID" value="BBH23373.1"/>
    <property type="molecule type" value="Genomic_DNA"/>
</dbReference>
<evidence type="ECO:0000313" key="9">
    <source>
        <dbReference type="Proteomes" id="UP000275368"/>
    </source>
</evidence>
<dbReference type="InterPro" id="IPR008286">
    <property type="entry name" value="Prn/Lys/Arg_de-COase_C"/>
</dbReference>
<dbReference type="InterPro" id="IPR015424">
    <property type="entry name" value="PyrdxlP-dep_Trfase"/>
</dbReference>
<reference evidence="8 9" key="1">
    <citation type="submission" date="2018-11" db="EMBL/GenBank/DDBJ databases">
        <title>Complete genome sequence of Paenibacillus baekrokdamisoli strain KCTC 33723.</title>
        <authorList>
            <person name="Kang S.W."/>
            <person name="Lee K.C."/>
            <person name="Kim K.K."/>
            <person name="Kim J.S."/>
            <person name="Kim D.S."/>
            <person name="Ko S.H."/>
            <person name="Yang S.H."/>
            <person name="Lee J.S."/>
        </authorList>
    </citation>
    <scope>NUCLEOTIDE SEQUENCE [LARGE SCALE GENOMIC DNA]</scope>
    <source>
        <strain evidence="8 9">KCTC 33723</strain>
    </source>
</reference>
<comment type="similarity">
    <text evidence="2">Belongs to the Orn/Lys/Arg decarboxylase class-I family.</text>
</comment>
<keyword evidence="9" id="KW-1185">Reference proteome</keyword>
<dbReference type="InterPro" id="IPR015421">
    <property type="entry name" value="PyrdxlP-dep_Trfase_major"/>
</dbReference>
<dbReference type="InterPro" id="IPR052357">
    <property type="entry name" value="Orn_Lys_Arg_decarboxylase-I"/>
</dbReference>
<name>A0A3G9JEH5_9BACL</name>
<dbReference type="Pfam" id="PF03711">
    <property type="entry name" value="OKR_DC_1_C"/>
    <property type="match status" value="1"/>
</dbReference>
<evidence type="ECO:0000256" key="4">
    <source>
        <dbReference type="ARBA" id="ARBA00022898"/>
    </source>
</evidence>
<dbReference type="PANTHER" id="PTHR43277:SF3">
    <property type="entry name" value="DECARBOXYLASE, PUTATIVE-RELATED"/>
    <property type="match status" value="1"/>
</dbReference>
<feature type="domain" description="Orn/Lys/Arg decarboxylases family 1 pyridoxal-P attachment site" evidence="6">
    <location>
        <begin position="14"/>
        <end position="317"/>
    </location>
</feature>
<sequence length="502" mass="54650">MNRDSQQNTTFYAPIYEALLAMSSSNPVSFHVPGHKYGQSLTGLHSEPSIDMESIRGIMEIDLTELPGTDDLHAPAGIIAEAQTLAASTFGAEETFFLIGGSTVGNLAMILSTCEIGDQIIIQRNAHKSVLNGLALAGAQAIFIMPQMDHENGLEIVPELTLIEEALKLFPAAKAVFLTNPSYYGFSVDLQPYANLIHQYGKLLLVDEAHGAHYGLHPDFPNSALQAGADAVVQSTHKTLPALTMGAMLHVQGERMDRESLRHVLRMVQSSSPSYPILASLDIARALVDTMKASLFDSGLRAAAAFRKWIKENGSSFGIVENWSHHDVEVRLDPLRIVIEDLTGRYTGFELLEHLQYYGCWAEMADSKHVVLLVGLAALEADIERLKDAMTGIANHGSAAICRKESHPLLWTTKSNKISEPVTIPRKLPSESEVDRIGLSDAVGRRAAESIIPYPPGIPIVYMGEYISAETVQYVKRLAIEGAKFQGAVDPAMHTIAVMKGS</sequence>
<evidence type="ECO:0000256" key="5">
    <source>
        <dbReference type="ARBA" id="ARBA00023239"/>
    </source>
</evidence>